<reference evidence="4 5" key="1">
    <citation type="submission" date="2021-06" db="EMBL/GenBank/DDBJ databases">
        <title>A haploid diamondback moth (Plutella xylostella L.) genome assembly resolves 31 chromosomes and identifies a diamide resistance mutation.</title>
        <authorList>
            <person name="Ward C.M."/>
            <person name="Perry K.D."/>
            <person name="Baker G."/>
            <person name="Powis K."/>
            <person name="Heckel D.G."/>
            <person name="Baxter S.W."/>
        </authorList>
    </citation>
    <scope>NUCLEOTIDE SEQUENCE [LARGE SCALE GENOMIC DNA]</scope>
    <source>
        <strain evidence="4 5">LV</strain>
        <tissue evidence="4">Single pupa</tissue>
    </source>
</reference>
<dbReference type="InterPro" id="IPR039761">
    <property type="entry name" value="Bms1/Tsr1"/>
</dbReference>
<evidence type="ECO:0000313" key="5">
    <source>
        <dbReference type="Proteomes" id="UP000823941"/>
    </source>
</evidence>
<name>A0ABQ7Q5A3_PLUXY</name>
<gene>
    <name evidence="4" type="ORF">JYU34_016904</name>
</gene>
<sequence length="354" mass="41001">MFTIQDRSAKNRFSKIGDWSHLDAYEDSQLQKLQAAREDRQFPDEVDTPQDAAAKDRFSKYRGLESFRTSPWDVKENLPSDYARIFQFENYERSRRRVFKEAEDTFTNVHCGAYITVHIKGVRQDLWKAYQSGSTNAPLALFGLLPHENKMSVMNVVLKRTGASDEPIQSKEKLILQVGYRRMIVNPVFSQHTNGGKHKYERFFQPSSTCVATFFAPIQFSPSSVLCFKEKKNSKLQLVASGVLLSCNPDRLIIKRIVLSGHPYKVNKRSAVIRFMFFNREDVQYFRPCKLRTKYGRSGHIKEPLGTHGHMKCVFDGQLKSQDTILLNLYKRVFPKWTYEPCIVHTSGEDDTMQ</sequence>
<evidence type="ECO:0000256" key="2">
    <source>
        <dbReference type="ARBA" id="ARBA00040070"/>
    </source>
</evidence>
<accession>A0ABQ7Q5A3</accession>
<dbReference type="Proteomes" id="UP000823941">
    <property type="component" value="Chromosome 22"/>
</dbReference>
<organism evidence="4 5">
    <name type="scientific">Plutella xylostella</name>
    <name type="common">Diamondback moth</name>
    <name type="synonym">Plutella maculipennis</name>
    <dbReference type="NCBI Taxonomy" id="51655"/>
    <lineage>
        <taxon>Eukaryota</taxon>
        <taxon>Metazoa</taxon>
        <taxon>Ecdysozoa</taxon>
        <taxon>Arthropoda</taxon>
        <taxon>Hexapoda</taxon>
        <taxon>Insecta</taxon>
        <taxon>Pterygota</taxon>
        <taxon>Neoptera</taxon>
        <taxon>Endopterygota</taxon>
        <taxon>Lepidoptera</taxon>
        <taxon>Glossata</taxon>
        <taxon>Ditrysia</taxon>
        <taxon>Yponomeutoidea</taxon>
        <taxon>Plutellidae</taxon>
        <taxon>Plutella</taxon>
    </lineage>
</organism>
<dbReference type="SMART" id="SM01362">
    <property type="entry name" value="DUF663"/>
    <property type="match status" value="1"/>
</dbReference>
<keyword evidence="5" id="KW-1185">Reference proteome</keyword>
<evidence type="ECO:0000256" key="1">
    <source>
        <dbReference type="ARBA" id="ARBA00037087"/>
    </source>
</evidence>
<proteinExistence type="predicted"/>
<comment type="caution">
    <text evidence="4">The sequence shown here is derived from an EMBL/GenBank/DDBJ whole genome shotgun (WGS) entry which is preliminary data.</text>
</comment>
<dbReference type="EMBL" id="JAHIBW010000022">
    <property type="protein sequence ID" value="KAG7299884.1"/>
    <property type="molecule type" value="Genomic_DNA"/>
</dbReference>
<dbReference type="InterPro" id="IPR007034">
    <property type="entry name" value="BMS1_TSR1_C"/>
</dbReference>
<feature type="domain" description="Ribosome biogenesis protein BMS1/TSR1 C-terminal" evidence="3">
    <location>
        <begin position="45"/>
        <end position="333"/>
    </location>
</feature>
<dbReference type="Pfam" id="PF04950">
    <property type="entry name" value="RIBIOP_C"/>
    <property type="match status" value="1"/>
</dbReference>
<protein>
    <recommendedName>
        <fullName evidence="2">Pre-rRNA-processing protein TSR1 homolog</fullName>
    </recommendedName>
</protein>
<dbReference type="PANTHER" id="PTHR12858:SF1">
    <property type="entry name" value="PRE-RRNA-PROCESSING PROTEIN TSR1 HOMOLOG"/>
    <property type="match status" value="1"/>
</dbReference>
<evidence type="ECO:0000259" key="3">
    <source>
        <dbReference type="SMART" id="SM01362"/>
    </source>
</evidence>
<comment type="function">
    <text evidence="1">Required during maturation of the 40S ribosomal subunit in the nucleolus.</text>
</comment>
<evidence type="ECO:0000313" key="4">
    <source>
        <dbReference type="EMBL" id="KAG7299884.1"/>
    </source>
</evidence>
<dbReference type="PANTHER" id="PTHR12858">
    <property type="entry name" value="RIBOSOME BIOGENESIS PROTEIN"/>
    <property type="match status" value="1"/>
</dbReference>